<organism evidence="2 3">
    <name type="scientific">Elysia crispata</name>
    <name type="common">lettuce slug</name>
    <dbReference type="NCBI Taxonomy" id="231223"/>
    <lineage>
        <taxon>Eukaryota</taxon>
        <taxon>Metazoa</taxon>
        <taxon>Spiralia</taxon>
        <taxon>Lophotrochozoa</taxon>
        <taxon>Mollusca</taxon>
        <taxon>Gastropoda</taxon>
        <taxon>Heterobranchia</taxon>
        <taxon>Euthyneura</taxon>
        <taxon>Panpulmonata</taxon>
        <taxon>Sacoglossa</taxon>
        <taxon>Placobranchoidea</taxon>
        <taxon>Plakobranchidae</taxon>
        <taxon>Elysia</taxon>
    </lineage>
</organism>
<dbReference type="Proteomes" id="UP001283361">
    <property type="component" value="Unassembled WGS sequence"/>
</dbReference>
<keyword evidence="3" id="KW-1185">Reference proteome</keyword>
<dbReference type="EMBL" id="JAWDGP010000029">
    <property type="protein sequence ID" value="KAK3804262.1"/>
    <property type="molecule type" value="Genomic_DNA"/>
</dbReference>
<evidence type="ECO:0000256" key="1">
    <source>
        <dbReference type="SAM" id="MobiDB-lite"/>
    </source>
</evidence>
<evidence type="ECO:0000313" key="3">
    <source>
        <dbReference type="Proteomes" id="UP001283361"/>
    </source>
</evidence>
<feature type="region of interest" description="Disordered" evidence="1">
    <location>
        <begin position="44"/>
        <end position="75"/>
    </location>
</feature>
<gene>
    <name evidence="2" type="ORF">RRG08_040769</name>
</gene>
<proteinExistence type="predicted"/>
<evidence type="ECO:0000313" key="2">
    <source>
        <dbReference type="EMBL" id="KAK3804262.1"/>
    </source>
</evidence>
<protein>
    <submittedName>
        <fullName evidence="2">Uncharacterized protein</fullName>
    </submittedName>
</protein>
<name>A0AAE1BDQ5_9GAST</name>
<dbReference type="AlphaFoldDB" id="A0AAE1BDQ5"/>
<sequence length="92" mass="10285">MFLAYLMVFASNFENLVETKTLFFASKMSHFKLNDFLVIKRPGATESLPPKLGTKRKSELDLSPGQPRNTSSEMNYLGGDVLHGLRGAFIES</sequence>
<comment type="caution">
    <text evidence="2">The sequence shown here is derived from an EMBL/GenBank/DDBJ whole genome shotgun (WGS) entry which is preliminary data.</text>
</comment>
<accession>A0AAE1BDQ5</accession>
<reference evidence="2" key="1">
    <citation type="journal article" date="2023" name="G3 (Bethesda)">
        <title>A reference genome for the long-term kleptoplast-retaining sea slug Elysia crispata morphotype clarki.</title>
        <authorList>
            <person name="Eastman K.E."/>
            <person name="Pendleton A.L."/>
            <person name="Shaikh M.A."/>
            <person name="Suttiyut T."/>
            <person name="Ogas R."/>
            <person name="Tomko P."/>
            <person name="Gavelis G."/>
            <person name="Widhalm J.R."/>
            <person name="Wisecaver J.H."/>
        </authorList>
    </citation>
    <scope>NUCLEOTIDE SEQUENCE</scope>
    <source>
        <strain evidence="2">ECLA1</strain>
    </source>
</reference>